<dbReference type="Gene3D" id="3.30.1060.10">
    <property type="entry name" value="Peptide methionine sulphoxide reductase MsrA"/>
    <property type="match status" value="1"/>
</dbReference>
<evidence type="ECO:0000256" key="3">
    <source>
        <dbReference type="ARBA" id="ARBA00048782"/>
    </source>
</evidence>
<dbReference type="PANTHER" id="PTHR43774">
    <property type="entry name" value="PEPTIDE METHIONINE SULFOXIDE REDUCTASE"/>
    <property type="match status" value="1"/>
</dbReference>
<sequence length="239" mass="25407">MNSRLISTRRGLSAGFVFAAVLASVAPAGAAEQATRIPAPAYAASASVGAPQTVVLAGGCFWGVQAVFQHVNGVTNVLSGYSGGSKRSADYEEVSTGATGHAESVEVTFDPKVISYGEILQLYFSVAHDPTELNRQGPDEGPQYRSAIFVNGDDQRQAAESYIAQLNASGAYRRPIVTEVAPLMGFYPAENYHQNYATLHPNSPYIAINDLPKVANLKRLYPDVYRAEPVLAPIAAASK</sequence>
<comment type="catalytic activity">
    <reaction evidence="2 4">
        <text>L-methionyl-[protein] + [thioredoxin]-disulfide + H2O = L-methionyl-(S)-S-oxide-[protein] + [thioredoxin]-dithiol</text>
        <dbReference type="Rhea" id="RHEA:14217"/>
        <dbReference type="Rhea" id="RHEA-COMP:10698"/>
        <dbReference type="Rhea" id="RHEA-COMP:10700"/>
        <dbReference type="Rhea" id="RHEA-COMP:12313"/>
        <dbReference type="Rhea" id="RHEA-COMP:12315"/>
        <dbReference type="ChEBI" id="CHEBI:15377"/>
        <dbReference type="ChEBI" id="CHEBI:16044"/>
        <dbReference type="ChEBI" id="CHEBI:29950"/>
        <dbReference type="ChEBI" id="CHEBI:44120"/>
        <dbReference type="ChEBI" id="CHEBI:50058"/>
        <dbReference type="EC" id="1.8.4.11"/>
    </reaction>
</comment>
<keyword evidence="5" id="KW-0732">Signal</keyword>
<feature type="active site" evidence="4">
    <location>
        <position position="60"/>
    </location>
</feature>
<evidence type="ECO:0000313" key="7">
    <source>
        <dbReference type="EMBL" id="SFK50949.1"/>
    </source>
</evidence>
<keyword evidence="1 4" id="KW-0560">Oxidoreductase</keyword>
<organism evidence="7 8">
    <name type="scientific">Methylocapsa palsarum</name>
    <dbReference type="NCBI Taxonomy" id="1612308"/>
    <lineage>
        <taxon>Bacteria</taxon>
        <taxon>Pseudomonadati</taxon>
        <taxon>Pseudomonadota</taxon>
        <taxon>Alphaproteobacteria</taxon>
        <taxon>Hyphomicrobiales</taxon>
        <taxon>Beijerinckiaceae</taxon>
        <taxon>Methylocapsa</taxon>
    </lineage>
</organism>
<dbReference type="InterPro" id="IPR036509">
    <property type="entry name" value="Met_Sox_Rdtase_MsrA_sf"/>
</dbReference>
<evidence type="ECO:0000256" key="5">
    <source>
        <dbReference type="SAM" id="SignalP"/>
    </source>
</evidence>
<evidence type="ECO:0000259" key="6">
    <source>
        <dbReference type="Pfam" id="PF01625"/>
    </source>
</evidence>
<dbReference type="PANTHER" id="PTHR43774:SF1">
    <property type="entry name" value="PEPTIDE METHIONINE SULFOXIDE REDUCTASE MSRA 2"/>
    <property type="match status" value="1"/>
</dbReference>
<dbReference type="GO" id="GO:0033744">
    <property type="term" value="F:L-methionine:thioredoxin-disulfide S-oxidoreductase activity"/>
    <property type="evidence" value="ECO:0007669"/>
    <property type="project" value="RHEA"/>
</dbReference>
<dbReference type="Proteomes" id="UP000198755">
    <property type="component" value="Unassembled WGS sequence"/>
</dbReference>
<feature type="chain" id="PRO_5011447451" description="Peptide methionine sulfoxide reductase MsrA" evidence="5">
    <location>
        <begin position="31"/>
        <end position="239"/>
    </location>
</feature>
<dbReference type="STRING" id="1612308.SAMN05444581_10974"/>
<dbReference type="Pfam" id="PF01625">
    <property type="entry name" value="PMSR"/>
    <property type="match status" value="1"/>
</dbReference>
<comment type="similarity">
    <text evidence="4">Belongs to the MsrA Met sulfoxide reductase family.</text>
</comment>
<name>A0A1I4A580_9HYPH</name>
<dbReference type="RefSeq" id="WP_091682581.1">
    <property type="nucleotide sequence ID" value="NZ_FOSN01000009.1"/>
</dbReference>
<proteinExistence type="inferred from homology"/>
<dbReference type="HAMAP" id="MF_01401">
    <property type="entry name" value="MsrA"/>
    <property type="match status" value="1"/>
</dbReference>
<comment type="function">
    <text evidence="4">Has an important function as a repair enzyme for proteins that have been inactivated by oxidation. Catalyzes the reversible oxidation-reduction of methionine sulfoxide in proteins to methionine.</text>
</comment>
<evidence type="ECO:0000313" key="8">
    <source>
        <dbReference type="Proteomes" id="UP000198755"/>
    </source>
</evidence>
<evidence type="ECO:0000256" key="2">
    <source>
        <dbReference type="ARBA" id="ARBA00047806"/>
    </source>
</evidence>
<comment type="catalytic activity">
    <reaction evidence="3 4">
        <text>[thioredoxin]-disulfide + L-methionine + H2O = L-methionine (S)-S-oxide + [thioredoxin]-dithiol</text>
        <dbReference type="Rhea" id="RHEA:19993"/>
        <dbReference type="Rhea" id="RHEA-COMP:10698"/>
        <dbReference type="Rhea" id="RHEA-COMP:10700"/>
        <dbReference type="ChEBI" id="CHEBI:15377"/>
        <dbReference type="ChEBI" id="CHEBI:29950"/>
        <dbReference type="ChEBI" id="CHEBI:50058"/>
        <dbReference type="ChEBI" id="CHEBI:57844"/>
        <dbReference type="ChEBI" id="CHEBI:58772"/>
        <dbReference type="EC" id="1.8.4.11"/>
    </reaction>
</comment>
<dbReference type="EC" id="1.8.4.11" evidence="4"/>
<evidence type="ECO:0000256" key="4">
    <source>
        <dbReference type="HAMAP-Rule" id="MF_01401"/>
    </source>
</evidence>
<dbReference type="SUPFAM" id="SSF55068">
    <property type="entry name" value="Peptide methionine sulfoxide reductase"/>
    <property type="match status" value="1"/>
</dbReference>
<dbReference type="NCBIfam" id="TIGR00401">
    <property type="entry name" value="msrA"/>
    <property type="match status" value="1"/>
</dbReference>
<dbReference type="AlphaFoldDB" id="A0A1I4A580"/>
<gene>
    <name evidence="4" type="primary">msrA</name>
    <name evidence="7" type="ORF">SAMN05444581_10974</name>
</gene>
<accession>A0A1I4A580</accession>
<evidence type="ECO:0000256" key="1">
    <source>
        <dbReference type="ARBA" id="ARBA00023002"/>
    </source>
</evidence>
<reference evidence="7 8" key="1">
    <citation type="submission" date="2016-10" db="EMBL/GenBank/DDBJ databases">
        <authorList>
            <person name="de Groot N.N."/>
        </authorList>
    </citation>
    <scope>NUCLEOTIDE SEQUENCE [LARGE SCALE GENOMIC DNA]</scope>
    <source>
        <strain evidence="7 8">NE2</strain>
    </source>
</reference>
<keyword evidence="8" id="KW-1185">Reference proteome</keyword>
<feature type="signal peptide" evidence="5">
    <location>
        <begin position="1"/>
        <end position="30"/>
    </location>
</feature>
<dbReference type="InterPro" id="IPR002569">
    <property type="entry name" value="Met_Sox_Rdtase_MsrA_dom"/>
</dbReference>
<dbReference type="EMBL" id="FOSN01000009">
    <property type="protein sequence ID" value="SFK50949.1"/>
    <property type="molecule type" value="Genomic_DNA"/>
</dbReference>
<dbReference type="OrthoDB" id="4174719at2"/>
<dbReference type="GO" id="GO:0008113">
    <property type="term" value="F:peptide-methionine (S)-S-oxide reductase activity"/>
    <property type="evidence" value="ECO:0007669"/>
    <property type="project" value="UniProtKB-UniRule"/>
</dbReference>
<protein>
    <recommendedName>
        <fullName evidence="4">Peptide methionine sulfoxide reductase MsrA</fullName>
        <shortName evidence="4">Protein-methionine-S-oxide reductase</shortName>
        <ecNumber evidence="4">1.8.4.11</ecNumber>
    </recommendedName>
    <alternativeName>
        <fullName evidence="4">Peptide-methionine (S)-S-oxide reductase</fullName>
        <shortName evidence="4">Peptide Met(O) reductase</shortName>
    </alternativeName>
</protein>
<feature type="domain" description="Peptide methionine sulphoxide reductase MsrA" evidence="6">
    <location>
        <begin position="54"/>
        <end position="205"/>
    </location>
</feature>